<dbReference type="EMBL" id="CP048914">
    <property type="protein sequence ID" value="QMS84412.1"/>
    <property type="molecule type" value="Genomic_DNA"/>
</dbReference>
<keyword evidence="6" id="KW-1185">Reference proteome</keyword>
<dbReference type="PANTHER" id="PTHR42659">
    <property type="entry name" value="XANTHINE DEHYDROGENASE SUBUNIT C-RELATED"/>
    <property type="match status" value="1"/>
</dbReference>
<dbReference type="SUPFAM" id="SSF55447">
    <property type="entry name" value="CO dehydrogenase flavoprotein C-terminal domain-like"/>
    <property type="match status" value="1"/>
</dbReference>
<keyword evidence="1" id="KW-0285">Flavoprotein</keyword>
<dbReference type="PROSITE" id="PS51387">
    <property type="entry name" value="FAD_PCMH"/>
    <property type="match status" value="1"/>
</dbReference>
<keyword evidence="3" id="KW-0560">Oxidoreductase</keyword>
<dbReference type="InterPro" id="IPR002346">
    <property type="entry name" value="Mopterin_DH_FAD-bd"/>
</dbReference>
<feature type="domain" description="FAD-binding PCMH-type" evidence="4">
    <location>
        <begin position="1"/>
        <end position="163"/>
    </location>
</feature>
<dbReference type="InterPro" id="IPR051312">
    <property type="entry name" value="Diverse_Substr_Oxidored"/>
</dbReference>
<evidence type="ECO:0000256" key="1">
    <source>
        <dbReference type="ARBA" id="ARBA00022630"/>
    </source>
</evidence>
<dbReference type="Proteomes" id="UP000514720">
    <property type="component" value="Chromosome"/>
</dbReference>
<dbReference type="SMART" id="SM01092">
    <property type="entry name" value="CO_deh_flav_C"/>
    <property type="match status" value="1"/>
</dbReference>
<dbReference type="AlphaFoldDB" id="A0A7L7KQ68"/>
<reference evidence="5 6" key="1">
    <citation type="submission" date="2020-02" db="EMBL/GenBank/DDBJ databases">
        <authorList>
            <person name="Zheng R.K."/>
            <person name="Sun C.M."/>
        </authorList>
    </citation>
    <scope>NUCLEOTIDE SEQUENCE [LARGE SCALE GENOMIC DNA]</scope>
    <source>
        <strain evidence="6">zrk13</strain>
    </source>
</reference>
<name>A0A7L7KQ68_9MOLU</name>
<dbReference type="InterPro" id="IPR036683">
    <property type="entry name" value="CO_DH_flav_C_dom_sf"/>
</dbReference>
<dbReference type="Gene3D" id="3.30.465.10">
    <property type="match status" value="1"/>
</dbReference>
<keyword evidence="2" id="KW-0274">FAD</keyword>
<dbReference type="InterPro" id="IPR005107">
    <property type="entry name" value="CO_DH_flav_C"/>
</dbReference>
<dbReference type="PANTHER" id="PTHR42659:SF2">
    <property type="entry name" value="XANTHINE DEHYDROGENASE SUBUNIT C-RELATED"/>
    <property type="match status" value="1"/>
</dbReference>
<dbReference type="Gene3D" id="3.30.390.50">
    <property type="entry name" value="CO dehydrogenase flavoprotein, C-terminal domain"/>
    <property type="match status" value="1"/>
</dbReference>
<dbReference type="GO" id="GO:0071949">
    <property type="term" value="F:FAD binding"/>
    <property type="evidence" value="ECO:0007669"/>
    <property type="project" value="InterPro"/>
</dbReference>
<sequence length="264" mass="29347">MKIQAYQRPQTMEEAYQLLLQNDDNTVMGGGAWLKLTNRNVDTIIDISELQLHTIEQQNDNIVIGSMTTLRQLETSPIIQECCQGILAKAANSIMGMNVRNIATIGGSIMGKYSFSDIITPLLAMNATLVFYHNKEMALADFLNTKHVEKDILVAIKIPKTNYPGYFYNVKKTAIDFAVLNVAIVNGDSCTIAIGARPGGSVIATKAMEYINSHLPITDEVMDQAAQIAQEEIHVSSNFRASQEYRELLIKVYVKRGLKEVCKQ</sequence>
<dbReference type="InterPro" id="IPR016166">
    <property type="entry name" value="FAD-bd_PCMH"/>
</dbReference>
<dbReference type="SUPFAM" id="SSF56176">
    <property type="entry name" value="FAD-binding/transporter-associated domain-like"/>
    <property type="match status" value="1"/>
</dbReference>
<dbReference type="Pfam" id="PF03450">
    <property type="entry name" value="CO_deh_flav_C"/>
    <property type="match status" value="1"/>
</dbReference>
<accession>A0A7L7KQ68</accession>
<evidence type="ECO:0000259" key="4">
    <source>
        <dbReference type="PROSITE" id="PS51387"/>
    </source>
</evidence>
<organism evidence="5 6">
    <name type="scientific">Candidatus Xianfuyuplasma coldseepsis</name>
    <dbReference type="NCBI Taxonomy" id="2782163"/>
    <lineage>
        <taxon>Bacteria</taxon>
        <taxon>Bacillati</taxon>
        <taxon>Mycoplasmatota</taxon>
        <taxon>Mollicutes</taxon>
        <taxon>Candidatus Izemoplasmatales</taxon>
        <taxon>Candidatus Izemoplasmataceae</taxon>
        <taxon>Candidatus Xianfuyuplasma</taxon>
    </lineage>
</organism>
<evidence type="ECO:0000256" key="3">
    <source>
        <dbReference type="ARBA" id="ARBA00023002"/>
    </source>
</evidence>
<dbReference type="GO" id="GO:0016491">
    <property type="term" value="F:oxidoreductase activity"/>
    <property type="evidence" value="ECO:0007669"/>
    <property type="project" value="UniProtKB-KW"/>
</dbReference>
<gene>
    <name evidence="5" type="ORF">G4Z02_01190</name>
</gene>
<evidence type="ECO:0000256" key="2">
    <source>
        <dbReference type="ARBA" id="ARBA00022827"/>
    </source>
</evidence>
<dbReference type="InterPro" id="IPR016169">
    <property type="entry name" value="FAD-bd_PCMH_sub2"/>
</dbReference>
<proteinExistence type="predicted"/>
<dbReference type="Pfam" id="PF00941">
    <property type="entry name" value="FAD_binding_5"/>
    <property type="match status" value="1"/>
</dbReference>
<dbReference type="InterPro" id="IPR036318">
    <property type="entry name" value="FAD-bd_PCMH-like_sf"/>
</dbReference>
<evidence type="ECO:0000313" key="5">
    <source>
        <dbReference type="EMBL" id="QMS84412.1"/>
    </source>
</evidence>
<dbReference type="KEGG" id="xcl:G4Z02_01190"/>
<evidence type="ECO:0000313" key="6">
    <source>
        <dbReference type="Proteomes" id="UP000514720"/>
    </source>
</evidence>
<dbReference type="RefSeq" id="WP_258878025.1">
    <property type="nucleotide sequence ID" value="NZ_CP048914.1"/>
</dbReference>
<protein>
    <submittedName>
        <fullName evidence="5">FAD-binding protein</fullName>
    </submittedName>
</protein>